<keyword evidence="2" id="KW-1185">Reference proteome</keyword>
<dbReference type="Proteomes" id="UP000046392">
    <property type="component" value="Unplaced"/>
</dbReference>
<evidence type="ECO:0000313" key="3">
    <source>
        <dbReference type="WBParaSite" id="SPAL_0000155100.1"/>
    </source>
</evidence>
<dbReference type="AlphaFoldDB" id="A0A0N5B662"/>
<feature type="signal peptide" evidence="1">
    <location>
        <begin position="1"/>
        <end position="24"/>
    </location>
</feature>
<feature type="chain" id="PRO_5005894004" evidence="1">
    <location>
        <begin position="25"/>
        <end position="127"/>
    </location>
</feature>
<accession>A0A0N5B662</accession>
<sequence>MTSGKVYVKVIYLFLVMDNSVSLAKYFCHDCGFCSSTEHEIILHCNCFSHTMYIPSVASKDDDMELDEDHGNFKIEDNNIEQFSNTGWYFDNKENLLPMDFDFGKRMLKRKIPNDSVHCKKMKLSVF</sequence>
<name>A0A0N5B662_STREA</name>
<proteinExistence type="predicted"/>
<organism evidence="2 3">
    <name type="scientific">Strongyloides papillosus</name>
    <name type="common">Intestinal threadworm</name>
    <dbReference type="NCBI Taxonomy" id="174720"/>
    <lineage>
        <taxon>Eukaryota</taxon>
        <taxon>Metazoa</taxon>
        <taxon>Ecdysozoa</taxon>
        <taxon>Nematoda</taxon>
        <taxon>Chromadorea</taxon>
        <taxon>Rhabditida</taxon>
        <taxon>Tylenchina</taxon>
        <taxon>Panagrolaimomorpha</taxon>
        <taxon>Strongyloidoidea</taxon>
        <taxon>Strongyloididae</taxon>
        <taxon>Strongyloides</taxon>
    </lineage>
</organism>
<dbReference type="WBParaSite" id="SPAL_0000155100.1">
    <property type="protein sequence ID" value="SPAL_0000155100.1"/>
    <property type="gene ID" value="SPAL_0000155100"/>
</dbReference>
<reference evidence="3" key="1">
    <citation type="submission" date="2017-02" db="UniProtKB">
        <authorList>
            <consortium name="WormBaseParasite"/>
        </authorList>
    </citation>
    <scope>IDENTIFICATION</scope>
</reference>
<evidence type="ECO:0000313" key="2">
    <source>
        <dbReference type="Proteomes" id="UP000046392"/>
    </source>
</evidence>
<keyword evidence="1" id="KW-0732">Signal</keyword>
<protein>
    <submittedName>
        <fullName evidence="3">C2H2-type domain-containing protein</fullName>
    </submittedName>
</protein>
<evidence type="ECO:0000256" key="1">
    <source>
        <dbReference type="SAM" id="SignalP"/>
    </source>
</evidence>